<name>A0ABS6VHE3_9GAMM</name>
<dbReference type="EMBL" id="JAHVXZ010000007">
    <property type="protein sequence ID" value="MBW1258257.1"/>
    <property type="molecule type" value="Genomic_DNA"/>
</dbReference>
<evidence type="ECO:0000313" key="2">
    <source>
        <dbReference type="Proteomes" id="UP001197236"/>
    </source>
</evidence>
<comment type="caution">
    <text evidence="1">The sequence shown here is derived from an EMBL/GenBank/DDBJ whole genome shotgun (WGS) entry which is preliminary data.</text>
</comment>
<proteinExistence type="predicted"/>
<organism evidence="1 2">
    <name type="scientific">Pantoea allii</name>
    <dbReference type="NCBI Taxonomy" id="574096"/>
    <lineage>
        <taxon>Bacteria</taxon>
        <taxon>Pseudomonadati</taxon>
        <taxon>Pseudomonadota</taxon>
        <taxon>Gammaproteobacteria</taxon>
        <taxon>Enterobacterales</taxon>
        <taxon>Erwiniaceae</taxon>
        <taxon>Pantoea</taxon>
    </lineage>
</organism>
<sequence length="354" mass="38882">MRRSFSLFEIENANMKYGLVGLTALLLSTHAFAENYRIVQSPTQKLDVWIDDVKDNQLSSWCKSTVNLRIVTHGDKEASVLNDFLPRVAGLMASQCKPLQQLHWQLTDTDGGALSAGTAAKNQQWKPVVTPPAAVQPVQSAQQPSVQQAPVQQPVTQTAPAAPVVLNSPAADTTPWLQFSLLDGCHFRTWWHQPAQSSALFVPAKQGVTCGKDGWLSGHSTLTQMGKDASKSVSVSFLQGFPVSGLNNKQPVDELTITTVNSERMVLSDEKSPDSWLVLPFNQQFNGWQAVNQVVVEMPASEAADENALRARLQEVRKIWSPWLSSPASIKVQLVEKLHPELKDPAAAVYRTIN</sequence>
<reference evidence="1 2" key="1">
    <citation type="submission" date="2021-07" db="EMBL/GenBank/DDBJ databases">
        <title>A novel phosphonate cluster across the Pantoea species complex is important for pathogenicity in onion.</title>
        <authorList>
            <person name="Zhao M."/>
            <person name="Stice S."/>
            <person name="Shin G.Y."/>
            <person name="Coutinho T."/>
            <person name="Gitaitis R."/>
            <person name="Kvitko B."/>
            <person name="Dutta B."/>
        </authorList>
    </citation>
    <scope>NUCLEOTIDE SEQUENCE [LARGE SCALE GENOMIC DNA]</scope>
    <source>
        <strain evidence="1 2">BD 382</strain>
    </source>
</reference>
<evidence type="ECO:0000313" key="1">
    <source>
        <dbReference type="EMBL" id="MBW1258257.1"/>
    </source>
</evidence>
<protein>
    <submittedName>
        <fullName evidence="1">Uncharacterized protein</fullName>
    </submittedName>
</protein>
<gene>
    <name evidence="1" type="ORF">KYI95_13830</name>
</gene>
<keyword evidence="2" id="KW-1185">Reference proteome</keyword>
<accession>A0ABS6VHE3</accession>
<dbReference type="Proteomes" id="UP001197236">
    <property type="component" value="Unassembled WGS sequence"/>
</dbReference>